<dbReference type="EMBL" id="GBHO01003030">
    <property type="protein sequence ID" value="JAG40574.1"/>
    <property type="molecule type" value="Transcribed_RNA"/>
</dbReference>
<organism evidence="3">
    <name type="scientific">Lygus hesperus</name>
    <name type="common">Western plant bug</name>
    <dbReference type="NCBI Taxonomy" id="30085"/>
    <lineage>
        <taxon>Eukaryota</taxon>
        <taxon>Metazoa</taxon>
        <taxon>Ecdysozoa</taxon>
        <taxon>Arthropoda</taxon>
        <taxon>Hexapoda</taxon>
        <taxon>Insecta</taxon>
        <taxon>Pterygota</taxon>
        <taxon>Neoptera</taxon>
        <taxon>Paraneoptera</taxon>
        <taxon>Hemiptera</taxon>
        <taxon>Heteroptera</taxon>
        <taxon>Panheteroptera</taxon>
        <taxon>Cimicomorpha</taxon>
        <taxon>Miridae</taxon>
        <taxon>Mirini</taxon>
        <taxon>Lygus</taxon>
    </lineage>
</organism>
<dbReference type="EMBL" id="GDHC01015442">
    <property type="protein sequence ID" value="JAQ03187.1"/>
    <property type="molecule type" value="Transcribed_RNA"/>
</dbReference>
<reference evidence="3" key="2">
    <citation type="submission" date="2014-07" db="EMBL/GenBank/DDBJ databases">
        <authorList>
            <person name="Hull J."/>
        </authorList>
    </citation>
    <scope>NUCLEOTIDE SEQUENCE</scope>
</reference>
<accession>A0A0A9Z801</accession>
<dbReference type="PANTHER" id="PTHR21719">
    <property type="entry name" value="FI06402P-RELATED"/>
    <property type="match status" value="1"/>
</dbReference>
<evidence type="ECO:0000256" key="1">
    <source>
        <dbReference type="SAM" id="SignalP"/>
    </source>
</evidence>
<dbReference type="InterPro" id="IPR029034">
    <property type="entry name" value="Cystine-knot_cytokine"/>
</dbReference>
<evidence type="ECO:0000313" key="4">
    <source>
        <dbReference type="EMBL" id="JAG63199.1"/>
    </source>
</evidence>
<feature type="domain" description="Platelet-derived growth factor (PDGF) family profile" evidence="2">
    <location>
        <begin position="119"/>
        <end position="228"/>
    </location>
</feature>
<feature type="chain" id="PRO_5015034104" description="Platelet-derived growth factor (PDGF) family profile domain-containing protein" evidence="1">
    <location>
        <begin position="18"/>
        <end position="322"/>
    </location>
</feature>
<dbReference type="AlphaFoldDB" id="A0A0A9Z801"/>
<dbReference type="EMBL" id="GDHC01007313">
    <property type="protein sequence ID" value="JAQ11316.1"/>
    <property type="molecule type" value="Transcribed_RNA"/>
</dbReference>
<dbReference type="GO" id="GO:0016020">
    <property type="term" value="C:membrane"/>
    <property type="evidence" value="ECO:0007669"/>
    <property type="project" value="InterPro"/>
</dbReference>
<protein>
    <recommendedName>
        <fullName evidence="2">Platelet-derived growth factor (PDGF) family profile domain-containing protein</fullName>
    </recommendedName>
</protein>
<evidence type="ECO:0000259" key="2">
    <source>
        <dbReference type="PROSITE" id="PS50278"/>
    </source>
</evidence>
<reference evidence="5" key="4">
    <citation type="journal article" date="2016" name="Gigascience">
        <title>De novo construction of an expanded transcriptome assembly for the western tarnished plant bug, Lygus hesperus.</title>
        <authorList>
            <person name="Tassone E.E."/>
            <person name="Geib S.M."/>
            <person name="Hall B."/>
            <person name="Fabrick J.A."/>
            <person name="Brent C.S."/>
            <person name="Hull J.J."/>
        </authorList>
    </citation>
    <scope>NUCLEOTIDE SEQUENCE</scope>
</reference>
<evidence type="ECO:0000313" key="5">
    <source>
        <dbReference type="EMBL" id="JAQ03187.1"/>
    </source>
</evidence>
<dbReference type="InterPro" id="IPR000072">
    <property type="entry name" value="PDGF/VEGF_dom"/>
</dbReference>
<dbReference type="PANTHER" id="PTHR21719:SF1">
    <property type="entry name" value="FI06402P-RELATED"/>
    <property type="match status" value="1"/>
</dbReference>
<gene>
    <name evidence="3" type="ORF">CM83_31791</name>
    <name evidence="6" type="ORF">g.48948</name>
    <name evidence="5" type="ORF">g.48950</name>
</gene>
<dbReference type="Gene3D" id="2.10.90.10">
    <property type="entry name" value="Cystine-knot cytokines"/>
    <property type="match status" value="1"/>
</dbReference>
<keyword evidence="1" id="KW-0732">Signal</keyword>
<evidence type="ECO:0000313" key="3">
    <source>
        <dbReference type="EMBL" id="JAG40574.1"/>
    </source>
</evidence>
<dbReference type="Pfam" id="PF00341">
    <property type="entry name" value="PDGF"/>
    <property type="match status" value="1"/>
</dbReference>
<evidence type="ECO:0000313" key="6">
    <source>
        <dbReference type="EMBL" id="JAQ11316.1"/>
    </source>
</evidence>
<dbReference type="GO" id="GO:0035099">
    <property type="term" value="P:hemocyte migration"/>
    <property type="evidence" value="ECO:0007669"/>
    <property type="project" value="TreeGrafter"/>
</dbReference>
<dbReference type="PROSITE" id="PS50278">
    <property type="entry name" value="PDGF_2"/>
    <property type="match status" value="1"/>
</dbReference>
<dbReference type="EMBL" id="GBRD01002622">
    <property type="protein sequence ID" value="JAG63199.1"/>
    <property type="molecule type" value="Transcribed_RNA"/>
</dbReference>
<reference evidence="3" key="1">
    <citation type="journal article" date="2014" name="PLoS ONE">
        <title>Transcriptome-Based Identification of ABC Transporters in the Western Tarnished Plant Bug Lygus hesperus.</title>
        <authorList>
            <person name="Hull J.J."/>
            <person name="Chaney K."/>
            <person name="Geib S.M."/>
            <person name="Fabrick J.A."/>
            <person name="Brent C.S."/>
            <person name="Walsh D."/>
            <person name="Lavine L.C."/>
        </authorList>
    </citation>
    <scope>NUCLEOTIDE SEQUENCE</scope>
</reference>
<reference evidence="4" key="3">
    <citation type="submission" date="2014-09" db="EMBL/GenBank/DDBJ databases">
        <authorList>
            <person name="Magalhaes I.L.F."/>
            <person name="Oliveira U."/>
            <person name="Santos F.R."/>
            <person name="Vidigal T.H.D.A."/>
            <person name="Brescovit A.D."/>
            <person name="Santos A.J."/>
        </authorList>
    </citation>
    <scope>NUCLEOTIDE SEQUENCE</scope>
</reference>
<feature type="signal peptide" evidence="1">
    <location>
        <begin position="1"/>
        <end position="17"/>
    </location>
</feature>
<name>A0A0A9Z801_LYGHE</name>
<sequence>MRPTWCALFFLVSGVAGRHKLVTTTELNASDETLGTESTPTTYGYARKHEEPFDDYDDPEDEDYQFYEDESEVDELEEYEHQADTSDDTVKNVDNNFWSRPSGTFRLKPHYNEDPVATEEVKRHRAKAASETKCRFPAPRVVRVLEQHPSATKQYIPSCTVIHQCSENTGCCSSSRRCGPKRIEKVELPFYAVQISAGMGGHHTRKTYKTEKLVFFNHTECECLQRTDDMPRDVLPTPDPPAGPKCQCPSPFNVRILSGGACSCDCFDREKDCIKYKKGKDYLNHKDRLCIEMRKCLVPTCDFGLYVRRSGRCPRIGEKHRF</sequence>
<dbReference type="GO" id="GO:0008083">
    <property type="term" value="F:growth factor activity"/>
    <property type="evidence" value="ECO:0007669"/>
    <property type="project" value="InterPro"/>
</dbReference>
<proteinExistence type="predicted"/>
<dbReference type="SUPFAM" id="SSF57501">
    <property type="entry name" value="Cystine-knot cytokines"/>
    <property type="match status" value="1"/>
</dbReference>